<evidence type="ECO:0000256" key="1">
    <source>
        <dbReference type="SAM" id="MobiDB-lite"/>
    </source>
</evidence>
<feature type="region of interest" description="Disordered" evidence="1">
    <location>
        <begin position="246"/>
        <end position="266"/>
    </location>
</feature>
<dbReference type="RefSeq" id="WP_085173419.1">
    <property type="nucleotide sequence ID" value="NZ_LQPC01000026.1"/>
</dbReference>
<name>A0A1X1WSG9_MYCIR</name>
<dbReference type="EMBL" id="LQPC01000026">
    <property type="protein sequence ID" value="ORV89483.1"/>
    <property type="molecule type" value="Genomic_DNA"/>
</dbReference>
<sequence length="266" mass="30463">MNEPSPLTLDRLHTVLQRATGLDGKYLAGSVNATSSQVYQPSTSVKFPTGSVASVERVNLWLEDADVRLAVWPAELKSQFTSVYSDPGKVQRLIAAEDASRWEIFPNFQLAFPFSAPAMRWYPRRHLTGAQYLNQWIDDLRDDRARGCRREDVERNEFWDWLLERRYADRDDRQSFDMWLSRQPVRRQIHIRPGFEILRLWSLDEVGASDMSGRFASEVRECLDEILAALGEPSLLTFTANHFEMESDPNCASPPPPSQSDQPNGS</sequence>
<accession>A0A1X1WSG9</accession>
<evidence type="ECO:0000313" key="3">
    <source>
        <dbReference type="Proteomes" id="UP000193622"/>
    </source>
</evidence>
<proteinExistence type="predicted"/>
<organism evidence="2 3">
    <name type="scientific">Mycolicibacterium iranicum</name>
    <name type="common">Mycobacterium iranicum</name>
    <dbReference type="NCBI Taxonomy" id="912594"/>
    <lineage>
        <taxon>Bacteria</taxon>
        <taxon>Bacillati</taxon>
        <taxon>Actinomycetota</taxon>
        <taxon>Actinomycetes</taxon>
        <taxon>Mycobacteriales</taxon>
        <taxon>Mycobacteriaceae</taxon>
        <taxon>Mycolicibacterium</taxon>
    </lineage>
</organism>
<dbReference type="AlphaFoldDB" id="A0A1X1WSG9"/>
<comment type="caution">
    <text evidence="2">The sequence shown here is derived from an EMBL/GenBank/DDBJ whole genome shotgun (WGS) entry which is preliminary data.</text>
</comment>
<dbReference type="Proteomes" id="UP000193622">
    <property type="component" value="Unassembled WGS sequence"/>
</dbReference>
<gene>
    <name evidence="2" type="ORF">AWC12_08610</name>
</gene>
<evidence type="ECO:0000313" key="2">
    <source>
        <dbReference type="EMBL" id="ORV89483.1"/>
    </source>
</evidence>
<protein>
    <submittedName>
        <fullName evidence="2">Uncharacterized protein</fullName>
    </submittedName>
</protein>
<reference evidence="2 3" key="1">
    <citation type="submission" date="2016-01" db="EMBL/GenBank/DDBJ databases">
        <title>The new phylogeny of the genus Mycobacterium.</title>
        <authorList>
            <person name="Tarcisio F."/>
            <person name="Conor M."/>
            <person name="Antonella G."/>
            <person name="Elisabetta G."/>
            <person name="Giulia F.S."/>
            <person name="Sara T."/>
            <person name="Anna F."/>
            <person name="Clotilde B."/>
            <person name="Roberto B."/>
            <person name="Veronica D.S."/>
            <person name="Fabio R."/>
            <person name="Monica P."/>
            <person name="Olivier J."/>
            <person name="Enrico T."/>
            <person name="Nicola S."/>
        </authorList>
    </citation>
    <scope>NUCLEOTIDE SEQUENCE [LARGE SCALE GENOMIC DNA]</scope>
    <source>
        <strain evidence="2 3">DSM 45541</strain>
    </source>
</reference>